<protein>
    <submittedName>
        <fullName evidence="3">CLUMA_CG004934, isoform A</fullName>
    </submittedName>
</protein>
<keyword evidence="4" id="KW-1185">Reference proteome</keyword>
<evidence type="ECO:0000313" key="3">
    <source>
        <dbReference type="EMBL" id="CRK91254.1"/>
    </source>
</evidence>
<organism evidence="3 4">
    <name type="scientific">Clunio marinus</name>
    <dbReference type="NCBI Taxonomy" id="568069"/>
    <lineage>
        <taxon>Eukaryota</taxon>
        <taxon>Metazoa</taxon>
        <taxon>Ecdysozoa</taxon>
        <taxon>Arthropoda</taxon>
        <taxon>Hexapoda</taxon>
        <taxon>Insecta</taxon>
        <taxon>Pterygota</taxon>
        <taxon>Neoptera</taxon>
        <taxon>Endopterygota</taxon>
        <taxon>Diptera</taxon>
        <taxon>Nematocera</taxon>
        <taxon>Chironomoidea</taxon>
        <taxon>Chironomidae</taxon>
        <taxon>Clunio</taxon>
    </lineage>
</organism>
<feature type="region of interest" description="Disordered" evidence="2">
    <location>
        <begin position="258"/>
        <end position="305"/>
    </location>
</feature>
<gene>
    <name evidence="3" type="ORF">CLUMA_CG004934</name>
</gene>
<evidence type="ECO:0000256" key="2">
    <source>
        <dbReference type="SAM" id="MobiDB-lite"/>
    </source>
</evidence>
<accession>A0A1J1HXK5</accession>
<sequence>LAVKPPNYVEKPKVPDKYPPKYEYKYFIANRHTQAAQGHKESRNGDNTQGNYFVNHPKGESKASVKYIADEWGYHPVARYSLNGPHHRVSSHFALGQHAVEQLNQNPDQNNLNTNEILFNQYSLQQPQDSLSTSQFAFDPKSSLQASVIDDKIPTSGIYAPNQPHYDQQHIIVQPLVSPYNQQLPLYRNQEKHSVPVTFQHVQQLPFIYQYAQQPNQPHFNYFYQHKPQEVIYHQQPIASMATPPQQHLIIENLEVSPPDIDSEKNNESINNAAPKVELQQEDKNVDLRKLQPESPLNSETGNNQMNAEEKEIDKTNSNVNHFESPIIVNENNLPNKNNEIKTVIVQQKPTQTSTLLNNYQPHKQFNLQILSEANTESRDQGTYSSGIVNREPKIINGHTNNNNYQYLVEDQDFRDSTPSGMTEAPSRQFLRNFKNFKSYESSTTTQTFSTSTTRTVTESNDNPCCKTTETSKENGKILEITQRPNSGNFLIPIHAGVRLTLGEKSSQCNETYTVKPPVVNVHKTVSIVQEEQTTRVPVYGDRIIVTTPSQPFVTKPIYIEKQQPIIVEKSLIAPPKVIDRPIYIKSPPETKIVEKIVHHPVEVEKVVEKIVDRPIYIKTEPRVKIVKEQVFVEKPVIKEVKVPVEKTVFIKSPPETKIIHQPTIQTVEKPIYVEKIVKQPYEVERIVEKIVDRPVVQTVEKPVYIEKIVDRPIEKIVVKPVIQTLEKFVDRPFIQTVEKIIEKPVIQTVETPVYIEKFVDRPFEKFIDRPYPVPYAVPVPIEKHIIQHKPDFHIITKKIPTKHNLFDFDSLFGFLSKKKEIQHIYVPGSHQHQLKQLNHHRLIASTFTSIDPIQQSPVIDYSRYATSHLNPIKPVYGVPTISTETTNQGYSYPNPLLNSYAGKAAGTFTYNNLNPTGIASLPAHWLNDNLQSQSQHVQHKTPLIHHDHYVGPAPLSEDYWAMNGVTANEGLKFRRNVENGRSLRIEYGGFLPKMSPSLEIDENGMPLKKKEENT</sequence>
<evidence type="ECO:0000256" key="1">
    <source>
        <dbReference type="PROSITE-ProRule" id="PRU00497"/>
    </source>
</evidence>
<dbReference type="Proteomes" id="UP000183832">
    <property type="component" value="Unassembled WGS sequence"/>
</dbReference>
<feature type="non-terminal residue" evidence="3">
    <location>
        <position position="1"/>
    </location>
</feature>
<dbReference type="GO" id="GO:0042302">
    <property type="term" value="F:structural constituent of cuticle"/>
    <property type="evidence" value="ECO:0007669"/>
    <property type="project" value="UniProtKB-UniRule"/>
</dbReference>
<feature type="compositionally biased region" description="Polar residues" evidence="2">
    <location>
        <begin position="295"/>
        <end position="305"/>
    </location>
</feature>
<feature type="compositionally biased region" description="Basic and acidic residues" evidence="2">
    <location>
        <begin position="279"/>
        <end position="292"/>
    </location>
</feature>
<reference evidence="3 4" key="1">
    <citation type="submission" date="2015-04" db="EMBL/GenBank/DDBJ databases">
        <authorList>
            <person name="Syromyatnikov M.Y."/>
            <person name="Popov V.N."/>
        </authorList>
    </citation>
    <scope>NUCLEOTIDE SEQUENCE [LARGE SCALE GENOMIC DNA]</scope>
</reference>
<name>A0A1J1HXK5_9DIPT</name>
<dbReference type="OrthoDB" id="371494at2759"/>
<dbReference type="PROSITE" id="PS51155">
    <property type="entry name" value="CHIT_BIND_RR_2"/>
    <property type="match status" value="1"/>
</dbReference>
<dbReference type="STRING" id="568069.A0A1J1HXK5"/>
<dbReference type="EMBL" id="CVRI01000020">
    <property type="protein sequence ID" value="CRK91254.1"/>
    <property type="molecule type" value="Genomic_DNA"/>
</dbReference>
<dbReference type="AlphaFoldDB" id="A0A1J1HXK5"/>
<proteinExistence type="predicted"/>
<keyword evidence="1" id="KW-0193">Cuticle</keyword>
<dbReference type="InterPro" id="IPR000618">
    <property type="entry name" value="Insect_cuticle"/>
</dbReference>
<evidence type="ECO:0000313" key="4">
    <source>
        <dbReference type="Proteomes" id="UP000183832"/>
    </source>
</evidence>
<dbReference type="Pfam" id="PF00379">
    <property type="entry name" value="Chitin_bind_4"/>
    <property type="match status" value="1"/>
</dbReference>